<organism evidence="2 3">
    <name type="scientific">Dufourea novaeangliae</name>
    <name type="common">Sweat bee</name>
    <dbReference type="NCBI Taxonomy" id="178035"/>
    <lineage>
        <taxon>Eukaryota</taxon>
        <taxon>Metazoa</taxon>
        <taxon>Ecdysozoa</taxon>
        <taxon>Arthropoda</taxon>
        <taxon>Hexapoda</taxon>
        <taxon>Insecta</taxon>
        <taxon>Pterygota</taxon>
        <taxon>Neoptera</taxon>
        <taxon>Endopterygota</taxon>
        <taxon>Hymenoptera</taxon>
        <taxon>Apocrita</taxon>
        <taxon>Aculeata</taxon>
        <taxon>Apoidea</taxon>
        <taxon>Anthophila</taxon>
        <taxon>Halictidae</taxon>
        <taxon>Rophitinae</taxon>
        <taxon>Dufourea</taxon>
    </lineage>
</organism>
<proteinExistence type="predicted"/>
<dbReference type="Proteomes" id="UP000076502">
    <property type="component" value="Unassembled WGS sequence"/>
</dbReference>
<accession>A0A154P5C6</accession>
<dbReference type="AlphaFoldDB" id="A0A154P5C6"/>
<evidence type="ECO:0000256" key="1">
    <source>
        <dbReference type="SAM" id="MobiDB-lite"/>
    </source>
</evidence>
<evidence type="ECO:0000313" key="2">
    <source>
        <dbReference type="EMBL" id="KZC06534.1"/>
    </source>
</evidence>
<gene>
    <name evidence="2" type="ORF">WN55_10445</name>
</gene>
<name>A0A154P5C6_DUFNO</name>
<dbReference type="EMBL" id="KQ434809">
    <property type="protein sequence ID" value="KZC06534.1"/>
    <property type="molecule type" value="Genomic_DNA"/>
</dbReference>
<sequence>MHEKSFRALAVTSDRTSVRGRGMDEGKAKRRLEVDRSVTQKKTSIFVSKNLSKAVRRPLKLHSLELFSAPTSSPAVLGRITVNLSQERSWAGSSNVKQCASIADIESETEQGSGGGNQQPENEKANEPPLISRAQNPSPSPTHSPLEPSRAQRGLCPRPRQAILAAFSAPTLNDAEAVVTSLAIPISSGGNYVQRDASRSQYPPSPIAPGLGPVLAHVSTWRRRRSGAFETAAAAAHVRPPPIRMYTVSRDSFASGFRHGNDSAVIGSLTGPETAEAAQNRGRYRMARYRAAIVTSRRYLRSRFPAATRDTIDG</sequence>
<protein>
    <submittedName>
        <fullName evidence="2">Uncharacterized protein</fullName>
    </submittedName>
</protein>
<evidence type="ECO:0000313" key="3">
    <source>
        <dbReference type="Proteomes" id="UP000076502"/>
    </source>
</evidence>
<reference evidence="2 3" key="1">
    <citation type="submission" date="2015-07" db="EMBL/GenBank/DDBJ databases">
        <title>The genome of Dufourea novaeangliae.</title>
        <authorList>
            <person name="Pan H."/>
            <person name="Kapheim K."/>
        </authorList>
    </citation>
    <scope>NUCLEOTIDE SEQUENCE [LARGE SCALE GENOMIC DNA]</scope>
    <source>
        <strain evidence="2">0120121106</strain>
        <tissue evidence="2">Whole body</tissue>
    </source>
</reference>
<feature type="region of interest" description="Disordered" evidence="1">
    <location>
        <begin position="107"/>
        <end position="153"/>
    </location>
</feature>
<keyword evidence="3" id="KW-1185">Reference proteome</keyword>
<feature type="compositionally biased region" description="Polar residues" evidence="1">
    <location>
        <begin position="133"/>
        <end position="143"/>
    </location>
</feature>